<evidence type="ECO:0000313" key="17">
    <source>
        <dbReference type="Proteomes" id="UP000281171"/>
    </source>
</evidence>
<evidence type="ECO:0000256" key="10">
    <source>
        <dbReference type="SAM" id="MobiDB-lite"/>
    </source>
</evidence>
<dbReference type="GO" id="GO:0004385">
    <property type="term" value="F:GMP kinase activity"/>
    <property type="evidence" value="ECO:0007669"/>
    <property type="project" value="UniProtKB-UniRule"/>
</dbReference>
<feature type="binding site" evidence="9">
    <location>
        <begin position="39"/>
        <end position="46"/>
    </location>
    <ligand>
        <name>ATP</name>
        <dbReference type="ChEBI" id="CHEBI:30616"/>
    </ligand>
</feature>
<keyword evidence="7 9" id="KW-0067">ATP-binding</keyword>
<gene>
    <name evidence="9" type="primary">gmk</name>
    <name evidence="14" type="ORF">EBQ24_11580</name>
    <name evidence="12" type="ORF">EBQ25_11540</name>
    <name evidence="13" type="ORF">EBQ26_00325</name>
</gene>
<dbReference type="Pfam" id="PF00625">
    <property type="entry name" value="Guanylate_kin"/>
    <property type="match status" value="1"/>
</dbReference>
<dbReference type="SUPFAM" id="SSF52540">
    <property type="entry name" value="P-loop containing nucleoside triphosphate hydrolases"/>
    <property type="match status" value="1"/>
</dbReference>
<dbReference type="InterPro" id="IPR017665">
    <property type="entry name" value="Guanylate_kinase"/>
</dbReference>
<comment type="subcellular location">
    <subcellularLocation>
        <location evidence="9">Cytoplasm</location>
    </subcellularLocation>
</comment>
<dbReference type="AlphaFoldDB" id="A0A3M6QT15"/>
<keyword evidence="5 9" id="KW-0547">Nucleotide-binding</keyword>
<comment type="similarity">
    <text evidence="1 9">Belongs to the guanylate kinase family.</text>
</comment>
<proteinExistence type="inferred from homology"/>
<evidence type="ECO:0000256" key="9">
    <source>
        <dbReference type="HAMAP-Rule" id="MF_00328"/>
    </source>
</evidence>
<dbReference type="CDD" id="cd00071">
    <property type="entry name" value="GMPK"/>
    <property type="match status" value="1"/>
</dbReference>
<dbReference type="Proteomes" id="UP000267035">
    <property type="component" value="Unassembled WGS sequence"/>
</dbReference>
<evidence type="ECO:0000256" key="2">
    <source>
        <dbReference type="ARBA" id="ARBA00012961"/>
    </source>
</evidence>
<keyword evidence="15" id="KW-1185">Reference proteome</keyword>
<sequence length="234" mass="25914">MTSQTPAEPVTSAQDASKNKPQNGPQNGQYPGNLFVVAAPSGAGKSSLVKALLELDTGVQLTVSHTTRAPRGQEKHGREYFFISNEEFDAMVAADAFIEWANVHGNRYGTAKKAVQDRIAQGADVVLEIDFQGAMQIKRVFANAVLIFILPPSLEELRARLERRGEDRPDVIDLRMGNARVEMAQAENFDYLIINEVFERAVFDLKSVVHAQRLRYVAQRRARAATFEALGIQS</sequence>
<evidence type="ECO:0000256" key="1">
    <source>
        <dbReference type="ARBA" id="ARBA00005790"/>
    </source>
</evidence>
<comment type="function">
    <text evidence="9">Essential for recycling GMP and indirectly, cGMP.</text>
</comment>
<evidence type="ECO:0000313" key="12">
    <source>
        <dbReference type="EMBL" id="RMW95990.1"/>
    </source>
</evidence>
<evidence type="ECO:0000313" key="16">
    <source>
        <dbReference type="Proteomes" id="UP000267521"/>
    </source>
</evidence>
<accession>A0A3M6QT15</accession>
<dbReference type="EC" id="2.7.4.8" evidence="2 9"/>
<dbReference type="EMBL" id="RDQL01000023">
    <property type="protein sequence ID" value="RMW95990.1"/>
    <property type="molecule type" value="Genomic_DNA"/>
</dbReference>
<feature type="domain" description="Guanylate kinase-like" evidence="11">
    <location>
        <begin position="32"/>
        <end position="210"/>
    </location>
</feature>
<dbReference type="InterPro" id="IPR008144">
    <property type="entry name" value="Guanylate_kin-like_dom"/>
</dbReference>
<dbReference type="InterPro" id="IPR008145">
    <property type="entry name" value="GK/Ca_channel_bsu"/>
</dbReference>
<evidence type="ECO:0000313" key="14">
    <source>
        <dbReference type="EMBL" id="RMX06165.1"/>
    </source>
</evidence>
<dbReference type="GO" id="GO:0005524">
    <property type="term" value="F:ATP binding"/>
    <property type="evidence" value="ECO:0007669"/>
    <property type="project" value="UniProtKB-UniRule"/>
</dbReference>
<dbReference type="Proteomes" id="UP000281171">
    <property type="component" value="Unassembled WGS sequence"/>
</dbReference>
<feature type="region of interest" description="Disordered" evidence="10">
    <location>
        <begin position="1"/>
        <end position="33"/>
    </location>
</feature>
<dbReference type="Gene3D" id="3.30.63.10">
    <property type="entry name" value="Guanylate Kinase phosphate binding domain"/>
    <property type="match status" value="1"/>
</dbReference>
<dbReference type="InterPro" id="IPR027417">
    <property type="entry name" value="P-loop_NTPase"/>
</dbReference>
<dbReference type="SMART" id="SM00072">
    <property type="entry name" value="GuKc"/>
    <property type="match status" value="1"/>
</dbReference>
<dbReference type="PANTHER" id="PTHR23117:SF13">
    <property type="entry name" value="GUANYLATE KINASE"/>
    <property type="match status" value="1"/>
</dbReference>
<dbReference type="PROSITE" id="PS00856">
    <property type="entry name" value="GUANYLATE_KINASE_1"/>
    <property type="match status" value="1"/>
</dbReference>
<feature type="compositionally biased region" description="Polar residues" evidence="10">
    <location>
        <begin position="1"/>
        <end position="30"/>
    </location>
</feature>
<dbReference type="InterPro" id="IPR020590">
    <property type="entry name" value="Guanylate_kinase_CS"/>
</dbReference>
<comment type="catalytic activity">
    <reaction evidence="9">
        <text>GMP + ATP = GDP + ADP</text>
        <dbReference type="Rhea" id="RHEA:20780"/>
        <dbReference type="ChEBI" id="CHEBI:30616"/>
        <dbReference type="ChEBI" id="CHEBI:58115"/>
        <dbReference type="ChEBI" id="CHEBI:58189"/>
        <dbReference type="ChEBI" id="CHEBI:456216"/>
        <dbReference type="EC" id="2.7.4.8"/>
    </reaction>
</comment>
<evidence type="ECO:0000256" key="8">
    <source>
        <dbReference type="ARBA" id="ARBA00030128"/>
    </source>
</evidence>
<evidence type="ECO:0000259" key="11">
    <source>
        <dbReference type="PROSITE" id="PS50052"/>
    </source>
</evidence>
<dbReference type="HAMAP" id="MF_00328">
    <property type="entry name" value="Guanylate_kinase"/>
    <property type="match status" value="1"/>
</dbReference>
<dbReference type="PANTHER" id="PTHR23117">
    <property type="entry name" value="GUANYLATE KINASE-RELATED"/>
    <property type="match status" value="1"/>
</dbReference>
<dbReference type="EMBL" id="RDQM01000001">
    <property type="protein sequence ID" value="RMX01270.1"/>
    <property type="molecule type" value="Genomic_DNA"/>
</dbReference>
<keyword evidence="4 9" id="KW-0808">Transferase</keyword>
<dbReference type="FunFam" id="3.30.63.10:FF:000002">
    <property type="entry name" value="Guanylate kinase 1"/>
    <property type="match status" value="1"/>
</dbReference>
<keyword evidence="6 9" id="KW-0418">Kinase</keyword>
<keyword evidence="9" id="KW-0963">Cytoplasm</keyword>
<organism evidence="14 17">
    <name type="scientific">Allofranklinella schreckenbergeri</name>
    <dbReference type="NCBI Taxonomy" id="1076744"/>
    <lineage>
        <taxon>Bacteria</taxon>
        <taxon>Pseudomonadati</taxon>
        <taxon>Pseudomonadota</taxon>
        <taxon>Betaproteobacteria</taxon>
        <taxon>Burkholderiales</taxon>
        <taxon>Comamonadaceae</taxon>
        <taxon>Allofranklinella</taxon>
    </lineage>
</organism>
<dbReference type="Proteomes" id="UP000267521">
    <property type="component" value="Unassembled WGS sequence"/>
</dbReference>
<name>A0A3M6QT15_9BURK</name>
<protein>
    <recommendedName>
        <fullName evidence="3 9">Guanylate kinase</fullName>
        <ecNumber evidence="2 9">2.7.4.8</ecNumber>
    </recommendedName>
    <alternativeName>
        <fullName evidence="8 9">GMP kinase</fullName>
    </alternativeName>
</protein>
<dbReference type="GO" id="GO:0005829">
    <property type="term" value="C:cytosol"/>
    <property type="evidence" value="ECO:0007669"/>
    <property type="project" value="TreeGrafter"/>
</dbReference>
<accession>A0A3M6Q0I5</accession>
<dbReference type="PROSITE" id="PS50052">
    <property type="entry name" value="GUANYLATE_KINASE_2"/>
    <property type="match status" value="1"/>
</dbReference>
<dbReference type="Gene3D" id="3.40.50.300">
    <property type="entry name" value="P-loop containing nucleotide triphosphate hydrolases"/>
    <property type="match status" value="1"/>
</dbReference>
<dbReference type="RefSeq" id="WP_122237041.1">
    <property type="nucleotide sequence ID" value="NZ_RDQK01000033.1"/>
</dbReference>
<comment type="caution">
    <text evidence="14">The sequence shown here is derived from an EMBL/GenBank/DDBJ whole genome shotgun (WGS) entry which is preliminary data.</text>
</comment>
<evidence type="ECO:0000256" key="4">
    <source>
        <dbReference type="ARBA" id="ARBA00022679"/>
    </source>
</evidence>
<evidence type="ECO:0000313" key="13">
    <source>
        <dbReference type="EMBL" id="RMX01270.1"/>
    </source>
</evidence>
<accession>A0A3M6QDX5</accession>
<evidence type="ECO:0000256" key="6">
    <source>
        <dbReference type="ARBA" id="ARBA00022777"/>
    </source>
</evidence>
<reference evidence="15 16" key="1">
    <citation type="submission" date="2018-10" db="EMBL/GenBank/DDBJ databases">
        <title>Comamonadaceae CDC group NO-1 genome sequencing and assembly.</title>
        <authorList>
            <person name="Bernier A.-M."/>
            <person name="Bernard K."/>
        </authorList>
    </citation>
    <scope>NUCLEOTIDE SEQUENCE [LARGE SCALE GENOMIC DNA]</scope>
    <source>
        <strain evidence="12 15">NML161473</strain>
        <strain evidence="14 17">NML180581</strain>
        <strain evidence="13 16">NML970147</strain>
    </source>
</reference>
<evidence type="ECO:0000256" key="3">
    <source>
        <dbReference type="ARBA" id="ARBA00016296"/>
    </source>
</evidence>
<evidence type="ECO:0000256" key="7">
    <source>
        <dbReference type="ARBA" id="ARBA00022840"/>
    </source>
</evidence>
<dbReference type="EMBL" id="RDQK01000033">
    <property type="protein sequence ID" value="RMX06165.1"/>
    <property type="molecule type" value="Genomic_DNA"/>
</dbReference>
<evidence type="ECO:0000256" key="5">
    <source>
        <dbReference type="ARBA" id="ARBA00022741"/>
    </source>
</evidence>
<dbReference type="NCBIfam" id="TIGR03263">
    <property type="entry name" value="guanyl_kin"/>
    <property type="match status" value="1"/>
</dbReference>
<evidence type="ECO:0000313" key="15">
    <source>
        <dbReference type="Proteomes" id="UP000267035"/>
    </source>
</evidence>